<dbReference type="Pfam" id="PF00361">
    <property type="entry name" value="Proton_antipo_M"/>
    <property type="match status" value="1"/>
</dbReference>
<feature type="transmembrane region" description="Helical" evidence="17">
    <location>
        <begin position="384"/>
        <end position="411"/>
    </location>
</feature>
<dbReference type="RefSeq" id="YP_010531647.1">
    <property type="nucleotide sequence ID" value="NC_067817.1"/>
</dbReference>
<evidence type="ECO:0000256" key="3">
    <source>
        <dbReference type="ARBA" id="ARBA00009025"/>
    </source>
</evidence>
<dbReference type="GO" id="GO:0031966">
    <property type="term" value="C:mitochondrial membrane"/>
    <property type="evidence" value="ECO:0007669"/>
    <property type="project" value="UniProtKB-SubCell"/>
</dbReference>
<feature type="transmembrane region" description="Helical" evidence="17">
    <location>
        <begin position="341"/>
        <end position="364"/>
    </location>
</feature>
<keyword evidence="10 17" id="KW-0249">Electron transport</keyword>
<dbReference type="PANTHER" id="PTHR43507">
    <property type="entry name" value="NADH-UBIQUINONE OXIDOREDUCTASE CHAIN 4"/>
    <property type="match status" value="1"/>
</dbReference>
<feature type="transmembrane region" description="Helical" evidence="17">
    <location>
        <begin position="193"/>
        <end position="215"/>
    </location>
</feature>
<organism evidence="21">
    <name type="scientific">Aspidoscelis exsanguis</name>
    <dbReference type="NCBI Taxonomy" id="2202118"/>
    <lineage>
        <taxon>Eukaryota</taxon>
        <taxon>Metazoa</taxon>
        <taxon>Chordata</taxon>
        <taxon>Craniata</taxon>
        <taxon>Vertebrata</taxon>
        <taxon>Euteleostomi</taxon>
        <taxon>Lepidosauria</taxon>
        <taxon>Squamata</taxon>
        <taxon>Bifurcata</taxon>
        <taxon>Unidentata</taxon>
        <taxon>Episquamata</taxon>
        <taxon>Laterata</taxon>
        <taxon>Teiioidea</taxon>
        <taxon>Teiidae</taxon>
        <taxon>Aspidoscelis</taxon>
    </lineage>
</organism>
<keyword evidence="7 17" id="KW-0679">Respiratory chain</keyword>
<dbReference type="InterPro" id="IPR000260">
    <property type="entry name" value="NADH4_N"/>
</dbReference>
<evidence type="ECO:0000256" key="1">
    <source>
        <dbReference type="ARBA" id="ARBA00003257"/>
    </source>
</evidence>
<keyword evidence="12 17" id="KW-0520">NAD</keyword>
<feature type="transmembrane region" description="Helical" evidence="17">
    <location>
        <begin position="61"/>
        <end position="83"/>
    </location>
</feature>
<dbReference type="AlphaFoldDB" id="A0A977TMF2"/>
<evidence type="ECO:0000256" key="15">
    <source>
        <dbReference type="ARBA" id="ARBA00023136"/>
    </source>
</evidence>
<feature type="transmembrane region" description="Helical" evidence="17">
    <location>
        <begin position="118"/>
        <end position="137"/>
    </location>
</feature>
<geneLocation type="mitochondrion" evidence="21"/>
<dbReference type="GO" id="GO:0008137">
    <property type="term" value="F:NADH dehydrogenase (ubiquinone) activity"/>
    <property type="evidence" value="ECO:0007669"/>
    <property type="project" value="UniProtKB-UniRule"/>
</dbReference>
<dbReference type="EMBL" id="OK104666">
    <property type="protein sequence ID" value="UXX18059.1"/>
    <property type="molecule type" value="Genomic_DNA"/>
</dbReference>
<dbReference type="CTD" id="4538"/>
<evidence type="ECO:0000256" key="14">
    <source>
        <dbReference type="ARBA" id="ARBA00023128"/>
    </source>
</evidence>
<evidence type="ECO:0000256" key="17">
    <source>
        <dbReference type="RuleBase" id="RU003297"/>
    </source>
</evidence>
<protein>
    <recommendedName>
        <fullName evidence="5 17">NADH-ubiquinone oxidoreductase chain 4</fullName>
        <ecNumber evidence="4 17">7.1.1.2</ecNumber>
    </recommendedName>
</protein>
<comment type="function">
    <text evidence="17">Core subunit of the mitochondrial membrane respiratory chain NADH dehydrogenase (Complex I) which catalyzes electron transfer from NADH through the respiratory chain, using ubiquinone as an electron acceptor. Essential for the catalytic activity and assembly of complex I.</text>
</comment>
<evidence type="ECO:0000256" key="11">
    <source>
        <dbReference type="ARBA" id="ARBA00022989"/>
    </source>
</evidence>
<feature type="transmembrane region" description="Helical" evidence="17">
    <location>
        <begin position="95"/>
        <end position="112"/>
    </location>
</feature>
<dbReference type="Pfam" id="PF01059">
    <property type="entry name" value="Oxidored_q5_N"/>
    <property type="match status" value="1"/>
</dbReference>
<evidence type="ECO:0000313" key="24">
    <source>
        <dbReference type="EMBL" id="UXX18371.1"/>
    </source>
</evidence>
<evidence type="ECO:0000256" key="7">
    <source>
        <dbReference type="ARBA" id="ARBA00022660"/>
    </source>
</evidence>
<dbReference type="EMBL" id="OK104688">
    <property type="protein sequence ID" value="UXX18345.1"/>
    <property type="molecule type" value="Genomic_DNA"/>
</dbReference>
<evidence type="ECO:0000256" key="6">
    <source>
        <dbReference type="ARBA" id="ARBA00022448"/>
    </source>
</evidence>
<evidence type="ECO:0000259" key="18">
    <source>
        <dbReference type="Pfam" id="PF00361"/>
    </source>
</evidence>
<name>A0A977TMF2_9SAUR</name>
<evidence type="ECO:0000313" key="23">
    <source>
        <dbReference type="EMBL" id="UXX18358.1"/>
    </source>
</evidence>
<evidence type="ECO:0000256" key="12">
    <source>
        <dbReference type="ARBA" id="ARBA00023027"/>
    </source>
</evidence>
<comment type="subcellular location">
    <subcellularLocation>
        <location evidence="2 17">Mitochondrion membrane</location>
        <topology evidence="2 17">Multi-pass membrane protein</topology>
    </subcellularLocation>
</comment>
<keyword evidence="13 17" id="KW-0830">Ubiquinone</keyword>
<dbReference type="EMBL" id="OK104732">
    <property type="protein sequence ID" value="UXX18917.1"/>
    <property type="molecule type" value="Genomic_DNA"/>
</dbReference>
<evidence type="ECO:0000256" key="9">
    <source>
        <dbReference type="ARBA" id="ARBA00022967"/>
    </source>
</evidence>
<keyword evidence="9" id="KW-1278">Translocase</keyword>
<dbReference type="GO" id="GO:0042773">
    <property type="term" value="P:ATP synthesis coupled electron transport"/>
    <property type="evidence" value="ECO:0007669"/>
    <property type="project" value="InterPro"/>
</dbReference>
<keyword evidence="8 17" id="KW-0812">Transmembrane</keyword>
<evidence type="ECO:0000256" key="4">
    <source>
        <dbReference type="ARBA" id="ARBA00012944"/>
    </source>
</evidence>
<keyword evidence="14 17" id="KW-0496">Mitochondrion</keyword>
<accession>A0A977TMF2</accession>
<dbReference type="GO" id="GO:0015990">
    <property type="term" value="P:electron transport coupled proton transport"/>
    <property type="evidence" value="ECO:0007669"/>
    <property type="project" value="TreeGrafter"/>
</dbReference>
<evidence type="ECO:0000259" key="19">
    <source>
        <dbReference type="Pfam" id="PF01059"/>
    </source>
</evidence>
<dbReference type="GeneID" id="76337599"/>
<evidence type="ECO:0000256" key="13">
    <source>
        <dbReference type="ARBA" id="ARBA00023075"/>
    </source>
</evidence>
<evidence type="ECO:0000313" key="22">
    <source>
        <dbReference type="EMBL" id="UXX18345.1"/>
    </source>
</evidence>
<dbReference type="PANTHER" id="PTHR43507:SF20">
    <property type="entry name" value="NADH-UBIQUINONE OXIDOREDUCTASE CHAIN 4"/>
    <property type="match status" value="1"/>
</dbReference>
<evidence type="ECO:0000256" key="5">
    <source>
        <dbReference type="ARBA" id="ARBA00021006"/>
    </source>
</evidence>
<dbReference type="EMBL" id="OK104690">
    <property type="protein sequence ID" value="UXX18371.1"/>
    <property type="molecule type" value="Genomic_DNA"/>
</dbReference>
<keyword evidence="11 17" id="KW-1133">Transmembrane helix</keyword>
<comment type="catalytic activity">
    <reaction evidence="16 17">
        <text>a ubiquinone + NADH + 5 H(+)(in) = a ubiquinol + NAD(+) + 4 H(+)(out)</text>
        <dbReference type="Rhea" id="RHEA:29091"/>
        <dbReference type="Rhea" id="RHEA-COMP:9565"/>
        <dbReference type="Rhea" id="RHEA-COMP:9566"/>
        <dbReference type="ChEBI" id="CHEBI:15378"/>
        <dbReference type="ChEBI" id="CHEBI:16389"/>
        <dbReference type="ChEBI" id="CHEBI:17976"/>
        <dbReference type="ChEBI" id="CHEBI:57540"/>
        <dbReference type="ChEBI" id="CHEBI:57945"/>
        <dbReference type="EC" id="7.1.1.2"/>
    </reaction>
</comment>
<evidence type="ECO:0000256" key="10">
    <source>
        <dbReference type="ARBA" id="ARBA00022982"/>
    </source>
</evidence>
<comment type="function">
    <text evidence="1">Core subunit of the mitochondrial membrane respiratory chain NADH dehydrogenase (Complex I) that is believed to belong to the minimal assembly required for catalysis. Complex I functions in the transfer of electrons from NADH to the respiratory chain. The immediate electron acceptor for the enzyme is believed to be ubiquinone.</text>
</comment>
<feature type="transmembrane region" description="Helical" evidence="17">
    <location>
        <begin position="255"/>
        <end position="276"/>
    </location>
</feature>
<dbReference type="EMBL" id="OK104689">
    <property type="protein sequence ID" value="UXX18358.1"/>
    <property type="molecule type" value="Genomic_DNA"/>
</dbReference>
<feature type="domain" description="NADH:quinone oxidoreductase/Mrp antiporter transmembrane" evidence="18">
    <location>
        <begin position="112"/>
        <end position="401"/>
    </location>
</feature>
<evidence type="ECO:0000313" key="21">
    <source>
        <dbReference type="EMBL" id="UXX18267.1"/>
    </source>
</evidence>
<dbReference type="GO" id="GO:0003954">
    <property type="term" value="F:NADH dehydrogenase activity"/>
    <property type="evidence" value="ECO:0007669"/>
    <property type="project" value="TreeGrafter"/>
</dbReference>
<comment type="similarity">
    <text evidence="3 17">Belongs to the complex I subunit 4 family.</text>
</comment>
<dbReference type="InterPro" id="IPR003918">
    <property type="entry name" value="NADH_UbQ_OxRdtase"/>
</dbReference>
<proteinExistence type="inferred from homology"/>
<evidence type="ECO:0000256" key="2">
    <source>
        <dbReference type="ARBA" id="ARBA00004225"/>
    </source>
</evidence>
<dbReference type="GO" id="GO:0048039">
    <property type="term" value="F:ubiquinone binding"/>
    <property type="evidence" value="ECO:0007669"/>
    <property type="project" value="TreeGrafter"/>
</dbReference>
<dbReference type="NCBIfam" id="TIGR01972">
    <property type="entry name" value="NDH_I_M"/>
    <property type="match status" value="1"/>
</dbReference>
<dbReference type="InterPro" id="IPR010227">
    <property type="entry name" value="NADH_Q_OxRdtase_chainM/4"/>
</dbReference>
<evidence type="ECO:0000256" key="8">
    <source>
        <dbReference type="ARBA" id="ARBA00022692"/>
    </source>
</evidence>
<dbReference type="InterPro" id="IPR001750">
    <property type="entry name" value="ND/Mrp_TM"/>
</dbReference>
<dbReference type="EC" id="7.1.1.2" evidence="4 17"/>
<keyword evidence="15 17" id="KW-0472">Membrane</keyword>
<evidence type="ECO:0000313" key="20">
    <source>
        <dbReference type="EMBL" id="UXX18059.1"/>
    </source>
</evidence>
<keyword evidence="6 17" id="KW-0813">Transport</keyword>
<gene>
    <name evidence="21" type="primary">ND4</name>
</gene>
<feature type="transmembrane region" description="Helical" evidence="17">
    <location>
        <begin position="149"/>
        <end position="169"/>
    </location>
</feature>
<dbReference type="PRINTS" id="PR01437">
    <property type="entry name" value="NUOXDRDTASE4"/>
</dbReference>
<evidence type="ECO:0000313" key="25">
    <source>
        <dbReference type="EMBL" id="UXX18917.1"/>
    </source>
</evidence>
<feature type="transmembrane region" description="Helical" evidence="17">
    <location>
        <begin position="283"/>
        <end position="302"/>
    </location>
</feature>
<feature type="transmembrane region" description="Helical" evidence="17">
    <location>
        <begin position="308"/>
        <end position="329"/>
    </location>
</feature>
<feature type="domain" description="NADH:ubiquinone oxidoreductase chain 4 N-terminal" evidence="19">
    <location>
        <begin position="1"/>
        <end position="109"/>
    </location>
</feature>
<reference evidence="21" key="1">
    <citation type="submission" date="2021-09" db="EMBL/GenBank/DDBJ databases">
        <authorList>
            <person name="Maldonado J.A."/>
            <person name="Firneno T.J. Jr."/>
            <person name="Fujita M.K."/>
        </authorList>
    </citation>
    <scope>NUCLEOTIDE SEQUENCE</scope>
    <source>
        <strain evidence="20">ASH076</strain>
        <strain evidence="21">ASH133</strain>
        <strain evidence="22">ASH153</strain>
        <strain evidence="23">ASH156</strain>
        <strain evidence="24">ASH157</strain>
        <strain evidence="25">RLK092</strain>
    </source>
</reference>
<evidence type="ECO:0000256" key="16">
    <source>
        <dbReference type="ARBA" id="ARBA00049551"/>
    </source>
</evidence>
<dbReference type="EMBL" id="OK104682">
    <property type="protein sequence ID" value="UXX18267.1"/>
    <property type="molecule type" value="Genomic_DNA"/>
</dbReference>
<feature type="transmembrane region" description="Helical" evidence="17">
    <location>
        <begin position="222"/>
        <end position="243"/>
    </location>
</feature>
<sequence length="453" mass="50533">MLKILIPTLFLIPTSALIAPNLMFLTFTTYSLMIAITSLKLLTSSTLPYTNMTQQLGTDHISSPLLVLTCWMLPLMSLASQNFMKVEPTSRKRMFLANLAFLQTTLIMTFSATDLLMFYVLFETTLIPTLVLITRWGHQIQRLTAGIYFLFYTLAGSIPMLIAILRLSTTTNHTSMPLMSMTPDYNQTWTQNMIWLAIMLAFMVKMPLYGVHLWLPKAHVEAPIPGSMILAAILLKLGGYGIIRVLPICPPPNMTLIYPLMMLALWGIIMTSLIGLRQPDLKALIAYSSVGHMGLVVSATLIQTHWGLSGAMLLMIAHGLTSSALFCLANMNYERTHSRALLLLQGAQIIFPLMAAWWVIASLTNMALPPTINFMGELLILTTLMNWCPLTIIITAIGTTLTAAYTLYMLLSTQHSKLPHGLSLPPMETREHLLLTLHMLPLILIIMKPNLLF</sequence>